<evidence type="ECO:0000256" key="4">
    <source>
        <dbReference type="ARBA" id="ARBA00022777"/>
    </source>
</evidence>
<keyword evidence="3 6" id="KW-0547">Nucleotide-binding</keyword>
<evidence type="ECO:0000256" key="6">
    <source>
        <dbReference type="PROSITE-ProRule" id="PRU10141"/>
    </source>
</evidence>
<dbReference type="InterPro" id="IPR000719">
    <property type="entry name" value="Prot_kinase_dom"/>
</dbReference>
<evidence type="ECO:0000256" key="3">
    <source>
        <dbReference type="ARBA" id="ARBA00022741"/>
    </source>
</evidence>
<evidence type="ECO:0000313" key="9">
    <source>
        <dbReference type="Proteomes" id="UP000801492"/>
    </source>
</evidence>
<keyword evidence="5 6" id="KW-0067">ATP-binding</keyword>
<protein>
    <recommendedName>
        <fullName evidence="7">Protein kinase domain-containing protein</fullName>
    </recommendedName>
</protein>
<comment type="caution">
    <text evidence="8">The sequence shown here is derived from an EMBL/GenBank/DDBJ whole genome shotgun (WGS) entry which is preliminary data.</text>
</comment>
<feature type="domain" description="Protein kinase" evidence="7">
    <location>
        <begin position="167"/>
        <end position="484"/>
    </location>
</feature>
<dbReference type="GO" id="GO:0005737">
    <property type="term" value="C:cytoplasm"/>
    <property type="evidence" value="ECO:0007669"/>
    <property type="project" value="TreeGrafter"/>
</dbReference>
<dbReference type="OrthoDB" id="6775021at2759"/>
<accession>A0A8K0CY56</accession>
<sequence length="515" mass="58661">MAYDFPPQQMVSLLAVAPPRMVYQVPPQQMVAPLPIAQPGTAYQVPPQQTVAPLPTAPPDMVYQYPPQQVAAPLPTAQPGTACELPPQDVVVPLPTAEHSMAYQLPPQDIMAPLHSIAQHSVWNNDSSSGVYSTDTSERNESRKKLGLVQFGKFYKNEVLQTTTDKYEILSSLGKGGFGQVLLGWNYLTGRYVAIKVLEGVADKVPREIEYLKTIKQANGSRSHIVDFHCAFICKKQYCIVQESLDQSLHVFMQRRNYPLRIKEIRPIIKQLFLALDKLQALKIVHTDIKPENIMFVSATYAPYRIKIVDFGNAITEKECDKHKTVQPVYYRAPEVILGTPYGNAIDIWSVGCIAAELYLGAVLYKGGTPYDQIRLICETQGYPDVRMLNEGLYTKEYFKNCGHLYWKLRSPEEYQSRSNVESKKDCRNRYNSLDSFRYVDRFQYVPQTEFADKCSFIELLKQMLSISDVLRIRARTALYHRFITMEGFVGNYNICSYARECCEIMKVANTDYQT</sequence>
<dbReference type="EMBL" id="VTPC01006848">
    <property type="protein sequence ID" value="KAF2894589.1"/>
    <property type="molecule type" value="Genomic_DNA"/>
</dbReference>
<dbReference type="SMART" id="SM00220">
    <property type="entry name" value="S_TKc"/>
    <property type="match status" value="1"/>
</dbReference>
<name>A0A8K0CY56_IGNLU</name>
<dbReference type="InterPro" id="IPR008271">
    <property type="entry name" value="Ser/Thr_kinase_AS"/>
</dbReference>
<keyword evidence="4" id="KW-0418">Kinase</keyword>
<dbReference type="Gene3D" id="3.30.200.20">
    <property type="entry name" value="Phosphorylase Kinase, domain 1"/>
    <property type="match status" value="1"/>
</dbReference>
<dbReference type="PROSITE" id="PS00107">
    <property type="entry name" value="PROTEIN_KINASE_ATP"/>
    <property type="match status" value="1"/>
</dbReference>
<dbReference type="PROSITE" id="PS50011">
    <property type="entry name" value="PROTEIN_KINASE_DOM"/>
    <property type="match status" value="1"/>
</dbReference>
<dbReference type="InterPro" id="IPR017441">
    <property type="entry name" value="Protein_kinase_ATP_BS"/>
</dbReference>
<evidence type="ECO:0000256" key="5">
    <source>
        <dbReference type="ARBA" id="ARBA00022840"/>
    </source>
</evidence>
<dbReference type="GO" id="GO:0005634">
    <property type="term" value="C:nucleus"/>
    <property type="evidence" value="ECO:0007669"/>
    <property type="project" value="TreeGrafter"/>
</dbReference>
<dbReference type="SUPFAM" id="SSF56112">
    <property type="entry name" value="Protein kinase-like (PK-like)"/>
    <property type="match status" value="1"/>
</dbReference>
<dbReference type="PROSITE" id="PS00108">
    <property type="entry name" value="PROTEIN_KINASE_ST"/>
    <property type="match status" value="1"/>
</dbReference>
<dbReference type="GO" id="GO:0004674">
    <property type="term" value="F:protein serine/threonine kinase activity"/>
    <property type="evidence" value="ECO:0007669"/>
    <property type="project" value="UniProtKB-KW"/>
</dbReference>
<dbReference type="GO" id="GO:0005524">
    <property type="term" value="F:ATP binding"/>
    <property type="evidence" value="ECO:0007669"/>
    <property type="project" value="UniProtKB-UniRule"/>
</dbReference>
<dbReference type="Proteomes" id="UP000801492">
    <property type="component" value="Unassembled WGS sequence"/>
</dbReference>
<dbReference type="InterPro" id="IPR011009">
    <property type="entry name" value="Kinase-like_dom_sf"/>
</dbReference>
<dbReference type="PANTHER" id="PTHR24058:SF46">
    <property type="entry name" value="HOMEODOMAIN-INTERACTING PROTEIN KINASE 4"/>
    <property type="match status" value="1"/>
</dbReference>
<evidence type="ECO:0000259" key="7">
    <source>
        <dbReference type="PROSITE" id="PS50011"/>
    </source>
</evidence>
<dbReference type="GO" id="GO:0004713">
    <property type="term" value="F:protein tyrosine kinase activity"/>
    <property type="evidence" value="ECO:0007669"/>
    <property type="project" value="TreeGrafter"/>
</dbReference>
<keyword evidence="1" id="KW-0723">Serine/threonine-protein kinase</keyword>
<proteinExistence type="predicted"/>
<evidence type="ECO:0000256" key="1">
    <source>
        <dbReference type="ARBA" id="ARBA00022527"/>
    </source>
</evidence>
<dbReference type="Pfam" id="PF00069">
    <property type="entry name" value="Pkinase"/>
    <property type="match status" value="1"/>
</dbReference>
<keyword evidence="2" id="KW-0808">Transferase</keyword>
<dbReference type="PANTHER" id="PTHR24058">
    <property type="entry name" value="DUAL SPECIFICITY PROTEIN KINASE"/>
    <property type="match status" value="1"/>
</dbReference>
<reference evidence="8" key="1">
    <citation type="submission" date="2019-08" db="EMBL/GenBank/DDBJ databases">
        <title>The genome of the North American firefly Photinus pyralis.</title>
        <authorList>
            <consortium name="Photinus pyralis genome working group"/>
            <person name="Fallon T.R."/>
            <person name="Sander Lower S.E."/>
            <person name="Weng J.-K."/>
        </authorList>
    </citation>
    <scope>NUCLEOTIDE SEQUENCE</scope>
    <source>
        <strain evidence="8">TRF0915ILg1</strain>
        <tissue evidence="8">Whole body</tissue>
    </source>
</reference>
<evidence type="ECO:0000256" key="2">
    <source>
        <dbReference type="ARBA" id="ARBA00022679"/>
    </source>
</evidence>
<evidence type="ECO:0000313" key="8">
    <source>
        <dbReference type="EMBL" id="KAF2894589.1"/>
    </source>
</evidence>
<feature type="binding site" evidence="6">
    <location>
        <position position="196"/>
    </location>
    <ligand>
        <name>ATP</name>
        <dbReference type="ChEBI" id="CHEBI:30616"/>
    </ligand>
</feature>
<dbReference type="AlphaFoldDB" id="A0A8K0CY56"/>
<dbReference type="Gene3D" id="1.10.510.10">
    <property type="entry name" value="Transferase(Phosphotransferase) domain 1"/>
    <property type="match status" value="1"/>
</dbReference>
<gene>
    <name evidence="8" type="ORF">ILUMI_11585</name>
</gene>
<organism evidence="8 9">
    <name type="scientific">Ignelater luminosus</name>
    <name type="common">Cucubano</name>
    <name type="synonym">Pyrophorus luminosus</name>
    <dbReference type="NCBI Taxonomy" id="2038154"/>
    <lineage>
        <taxon>Eukaryota</taxon>
        <taxon>Metazoa</taxon>
        <taxon>Ecdysozoa</taxon>
        <taxon>Arthropoda</taxon>
        <taxon>Hexapoda</taxon>
        <taxon>Insecta</taxon>
        <taxon>Pterygota</taxon>
        <taxon>Neoptera</taxon>
        <taxon>Endopterygota</taxon>
        <taxon>Coleoptera</taxon>
        <taxon>Polyphaga</taxon>
        <taxon>Elateriformia</taxon>
        <taxon>Elateroidea</taxon>
        <taxon>Elateridae</taxon>
        <taxon>Agrypninae</taxon>
        <taxon>Pyrophorini</taxon>
        <taxon>Ignelater</taxon>
    </lineage>
</organism>
<keyword evidence="9" id="KW-1185">Reference proteome</keyword>
<dbReference type="InterPro" id="IPR050494">
    <property type="entry name" value="Ser_Thr_dual-spec_kinase"/>
</dbReference>